<dbReference type="InterPro" id="IPR041006">
    <property type="entry name" value="Morc_S5"/>
</dbReference>
<evidence type="ECO:0000256" key="8">
    <source>
        <dbReference type="ARBA" id="ARBA00022833"/>
    </source>
</evidence>
<evidence type="ECO:0000256" key="14">
    <source>
        <dbReference type="SAM" id="MobiDB-lite"/>
    </source>
</evidence>
<keyword evidence="6" id="KW-0227">DNA damage</keyword>
<feature type="domain" description="CW-type" evidence="15">
    <location>
        <begin position="589"/>
        <end position="661"/>
    </location>
</feature>
<dbReference type="PROSITE" id="PS51050">
    <property type="entry name" value="ZF_CW"/>
    <property type="match status" value="1"/>
</dbReference>
<dbReference type="SUPFAM" id="SSF55874">
    <property type="entry name" value="ATPase domain of HSP90 chaperone/DNA topoisomerase II/histidine kinase"/>
    <property type="match status" value="1"/>
</dbReference>
<name>A0AAV1DT25_OLDCO</name>
<keyword evidence="7" id="KW-0863">Zinc-finger</keyword>
<evidence type="ECO:0000256" key="7">
    <source>
        <dbReference type="ARBA" id="ARBA00022771"/>
    </source>
</evidence>
<gene>
    <name evidence="16" type="ORF">OLC1_LOCUS18092</name>
</gene>
<evidence type="ECO:0000313" key="17">
    <source>
        <dbReference type="Proteomes" id="UP001161247"/>
    </source>
</evidence>
<dbReference type="InterPro" id="IPR036890">
    <property type="entry name" value="HATPase_C_sf"/>
</dbReference>
<evidence type="ECO:0000259" key="15">
    <source>
        <dbReference type="PROSITE" id="PS51050"/>
    </source>
</evidence>
<reference evidence="16" key="1">
    <citation type="submission" date="2023-03" db="EMBL/GenBank/DDBJ databases">
        <authorList>
            <person name="Julca I."/>
        </authorList>
    </citation>
    <scope>NUCLEOTIDE SEQUENCE</scope>
</reference>
<dbReference type="Pfam" id="PF13589">
    <property type="entry name" value="HATPase_c_3"/>
    <property type="match status" value="1"/>
</dbReference>
<evidence type="ECO:0000256" key="13">
    <source>
        <dbReference type="ARBA" id="ARBA00023242"/>
    </source>
</evidence>
<dbReference type="PANTHER" id="PTHR23336">
    <property type="entry name" value="ZINC FINGER CW-TYPE COILED-COIL DOMAIN PROTEIN 3"/>
    <property type="match status" value="1"/>
</dbReference>
<dbReference type="GO" id="GO:0006281">
    <property type="term" value="P:DNA repair"/>
    <property type="evidence" value="ECO:0007669"/>
    <property type="project" value="UniProtKB-KW"/>
</dbReference>
<comment type="subcellular location">
    <subcellularLocation>
        <location evidence="1">Nucleus</location>
    </subcellularLocation>
</comment>
<evidence type="ECO:0000256" key="10">
    <source>
        <dbReference type="ARBA" id="ARBA00023054"/>
    </source>
</evidence>
<evidence type="ECO:0000313" key="16">
    <source>
        <dbReference type="EMBL" id="CAI9110432.1"/>
    </source>
</evidence>
<evidence type="ECO:0000256" key="1">
    <source>
        <dbReference type="ARBA" id="ARBA00004123"/>
    </source>
</evidence>
<keyword evidence="3" id="KW-0540">Nuclease</keyword>
<dbReference type="GO" id="GO:0031047">
    <property type="term" value="P:regulatory ncRNA-mediated gene silencing"/>
    <property type="evidence" value="ECO:0007669"/>
    <property type="project" value="UniProtKB-KW"/>
</dbReference>
<evidence type="ECO:0000256" key="5">
    <source>
        <dbReference type="ARBA" id="ARBA00022759"/>
    </source>
</evidence>
<keyword evidence="17" id="KW-1185">Reference proteome</keyword>
<dbReference type="PANTHER" id="PTHR23336:SF11">
    <property type="entry name" value="OS06G0622000 PROTEIN"/>
    <property type="match status" value="1"/>
</dbReference>
<proteinExistence type="inferred from homology"/>
<dbReference type="Pfam" id="PF07496">
    <property type="entry name" value="zf-CW"/>
    <property type="match status" value="1"/>
</dbReference>
<comment type="similarity">
    <text evidence="2">Belongs to the MORC ATPase protein family.</text>
</comment>
<dbReference type="InterPro" id="IPR011124">
    <property type="entry name" value="Znf_CW"/>
</dbReference>
<sequence length="723" mass="81581">MVQASADGISCYCLLMKDLKPICRIRCFKPPCEIELQCLITDIVRLEKIGIPAGLPCCTLYRASENAQQEKEWVRFLDFLQTHKKVEKYDIFSMSWSPGGEKGAFHHVTALYKQVNRRTLCDHLNELEDANGVIEVASRSCKQRTHIGEDALSNTTVIGDKTVNMKANRGPENVVAFTHTLPRNSVQVHPSYLKTLGQSHSSWIFGAVAEFVDNSRDAKATKLEISIGTIYHKPAGRDIPMLSIIDNGEGMTHEQIERMISFGHKQPDADDPDRIGRFGIGFKSGAMRLGKDAVVFTQAANSRSVAFLSQTLNEGKDNLEIPIVSFRRVGQFMEIDTSVQNETLAKHNLKAIMKFSPFNKYLIGEKSALFGEAGTGTQIYIWNLDEWGSSYSLCWETETKDGSSSCQGDISINPRRVRSRPGQMSQEVPLDYSLKSYLEVIFRNPRMKISVQGALIKTRPLSKSLHQTVVKTGVITGKTVKLILGRSQLEWEQANCGIFLYWHGRLIEAYKRVGSMIHNGDTGRGIIGVIDLTDLMKDDRGRVWVHNNKQGFQDCEAYAELEKWLCAKTDEYLDKYVNKIQLVKDGAFLKADREWVQCDKCRKWRMLPAGFDSSSLPIEWTCDIPEQKEEDGVVIISAKRSGYSGTENLENSDTSPRNIKSNSLHQIFQRVAHSPSQFRNYNALSFIGNSDTGIQKSGKREPSQSPEDDIPLSWSRKTKYRKY</sequence>
<dbReference type="Gene3D" id="3.30.40.100">
    <property type="match status" value="1"/>
</dbReference>
<dbReference type="GO" id="GO:0004519">
    <property type="term" value="F:endonuclease activity"/>
    <property type="evidence" value="ECO:0007669"/>
    <property type="project" value="UniProtKB-KW"/>
</dbReference>
<dbReference type="GO" id="GO:0008270">
    <property type="term" value="F:zinc ion binding"/>
    <property type="evidence" value="ECO:0007669"/>
    <property type="project" value="UniProtKB-KW"/>
</dbReference>
<dbReference type="GO" id="GO:0031349">
    <property type="term" value="P:positive regulation of defense response"/>
    <property type="evidence" value="ECO:0007669"/>
    <property type="project" value="UniProtKB-ARBA"/>
</dbReference>
<organism evidence="16 17">
    <name type="scientific">Oldenlandia corymbosa var. corymbosa</name>
    <dbReference type="NCBI Taxonomy" id="529605"/>
    <lineage>
        <taxon>Eukaryota</taxon>
        <taxon>Viridiplantae</taxon>
        <taxon>Streptophyta</taxon>
        <taxon>Embryophyta</taxon>
        <taxon>Tracheophyta</taxon>
        <taxon>Spermatophyta</taxon>
        <taxon>Magnoliopsida</taxon>
        <taxon>eudicotyledons</taxon>
        <taxon>Gunneridae</taxon>
        <taxon>Pentapetalae</taxon>
        <taxon>asterids</taxon>
        <taxon>lamiids</taxon>
        <taxon>Gentianales</taxon>
        <taxon>Rubiaceae</taxon>
        <taxon>Rubioideae</taxon>
        <taxon>Spermacoceae</taxon>
        <taxon>Hedyotis-Oldenlandia complex</taxon>
        <taxon>Oldenlandia</taxon>
    </lineage>
</organism>
<evidence type="ECO:0000256" key="6">
    <source>
        <dbReference type="ARBA" id="ARBA00022763"/>
    </source>
</evidence>
<dbReference type="GO" id="GO:0005634">
    <property type="term" value="C:nucleus"/>
    <property type="evidence" value="ECO:0007669"/>
    <property type="project" value="UniProtKB-SubCell"/>
</dbReference>
<keyword evidence="12" id="KW-0234">DNA repair</keyword>
<keyword evidence="5" id="KW-0378">Hydrolase</keyword>
<dbReference type="GO" id="GO:0016887">
    <property type="term" value="F:ATP hydrolysis activity"/>
    <property type="evidence" value="ECO:0007669"/>
    <property type="project" value="InterPro"/>
</dbReference>
<keyword evidence="5" id="KW-0255">Endonuclease</keyword>
<evidence type="ECO:0000256" key="9">
    <source>
        <dbReference type="ARBA" id="ARBA00022853"/>
    </source>
</evidence>
<dbReference type="Gene3D" id="3.30.565.10">
    <property type="entry name" value="Histidine kinase-like ATPase, C-terminal domain"/>
    <property type="match status" value="1"/>
</dbReference>
<feature type="region of interest" description="Disordered" evidence="14">
    <location>
        <begin position="690"/>
        <end position="723"/>
    </location>
</feature>
<keyword evidence="11" id="KW-0943">RNA-mediated gene silencing</keyword>
<evidence type="ECO:0000256" key="2">
    <source>
        <dbReference type="ARBA" id="ARBA00007845"/>
    </source>
</evidence>
<keyword evidence="13" id="KW-0539">Nucleus</keyword>
<dbReference type="InterPro" id="IPR045261">
    <property type="entry name" value="MORC_ATPase"/>
</dbReference>
<keyword evidence="9" id="KW-0156">Chromatin regulator</keyword>
<dbReference type="EMBL" id="OX459123">
    <property type="protein sequence ID" value="CAI9110432.1"/>
    <property type="molecule type" value="Genomic_DNA"/>
</dbReference>
<dbReference type="Proteomes" id="UP001161247">
    <property type="component" value="Chromosome 6"/>
</dbReference>
<evidence type="ECO:0000256" key="12">
    <source>
        <dbReference type="ARBA" id="ARBA00023204"/>
    </source>
</evidence>
<keyword evidence="4" id="KW-0479">Metal-binding</keyword>
<evidence type="ECO:0000256" key="3">
    <source>
        <dbReference type="ARBA" id="ARBA00022722"/>
    </source>
</evidence>
<dbReference type="Pfam" id="PF17942">
    <property type="entry name" value="Morc6_S5"/>
    <property type="match status" value="1"/>
</dbReference>
<keyword evidence="8" id="KW-0862">Zinc</keyword>
<evidence type="ECO:0000256" key="4">
    <source>
        <dbReference type="ARBA" id="ARBA00022723"/>
    </source>
</evidence>
<dbReference type="GO" id="GO:0006325">
    <property type="term" value="P:chromatin organization"/>
    <property type="evidence" value="ECO:0007669"/>
    <property type="project" value="UniProtKB-KW"/>
</dbReference>
<accession>A0AAV1DT25</accession>
<dbReference type="AlphaFoldDB" id="A0AAV1DT25"/>
<protein>
    <submittedName>
        <fullName evidence="16">OLC1v1010448C1</fullName>
    </submittedName>
</protein>
<keyword evidence="10" id="KW-0175">Coiled coil</keyword>
<evidence type="ECO:0000256" key="11">
    <source>
        <dbReference type="ARBA" id="ARBA00023158"/>
    </source>
</evidence>